<organism evidence="1 2">
    <name type="scientific">Desulfomicrobium apsheronum</name>
    <dbReference type="NCBI Taxonomy" id="52560"/>
    <lineage>
        <taxon>Bacteria</taxon>
        <taxon>Pseudomonadati</taxon>
        <taxon>Thermodesulfobacteriota</taxon>
        <taxon>Desulfovibrionia</taxon>
        <taxon>Desulfovibrionales</taxon>
        <taxon>Desulfomicrobiaceae</taxon>
        <taxon>Desulfomicrobium</taxon>
    </lineage>
</organism>
<accession>A0A1I3YJA2</accession>
<gene>
    <name evidence="1" type="ORF">SAMN04488082_12045</name>
</gene>
<dbReference type="AlphaFoldDB" id="A0A1I3YJA2"/>
<evidence type="ECO:0000313" key="1">
    <source>
        <dbReference type="EMBL" id="SFK31853.1"/>
    </source>
</evidence>
<reference evidence="2" key="1">
    <citation type="submission" date="2016-10" db="EMBL/GenBank/DDBJ databases">
        <authorList>
            <person name="Varghese N."/>
            <person name="Submissions S."/>
        </authorList>
    </citation>
    <scope>NUCLEOTIDE SEQUENCE [LARGE SCALE GENOMIC DNA]</scope>
    <source>
        <strain evidence="2">DSM 5918</strain>
    </source>
</reference>
<keyword evidence="2" id="KW-1185">Reference proteome</keyword>
<evidence type="ECO:0000313" key="2">
    <source>
        <dbReference type="Proteomes" id="UP000198635"/>
    </source>
</evidence>
<sequence>MVRAKSDALVGAGILDGDVLIVDRSIGLGTA</sequence>
<protein>
    <submittedName>
        <fullName evidence="1">Uncharacterized protein</fullName>
    </submittedName>
</protein>
<dbReference type="STRING" id="52560.SAMN04488082_12045"/>
<dbReference type="Proteomes" id="UP000198635">
    <property type="component" value="Unassembled WGS sequence"/>
</dbReference>
<proteinExistence type="predicted"/>
<dbReference type="EMBL" id="FORX01000020">
    <property type="protein sequence ID" value="SFK31853.1"/>
    <property type="molecule type" value="Genomic_DNA"/>
</dbReference>
<name>A0A1I3YJA2_9BACT</name>